<evidence type="ECO:0000313" key="3">
    <source>
        <dbReference type="Proteomes" id="UP001500751"/>
    </source>
</evidence>
<sequence length="251" mass="25841">MSPSPSPSPLLILVHSPLVGPSTWRPVAEALNAGGFEARTPSLLGLAGGPGPYAARFAEAVVAKADAAVAAGAAEPGGGIVLAAHSGAGAHLPAIAEAVARSGAGPVLGAAFVDARLPRPGRSDFDTSPPEFADTLTAMARDGLVPPWNEWFPPETLASLIPDEAQREVFLAELHPVALAYFQEPAPATPTWPDVPCAYLQLSETYQDQADQAASLGWLTSRLPAHHLAVLTDPGPVAVFLSEFAQSLAID</sequence>
<dbReference type="Gene3D" id="3.40.50.1820">
    <property type="entry name" value="alpha/beta hydrolase"/>
    <property type="match status" value="1"/>
</dbReference>
<evidence type="ECO:0000313" key="2">
    <source>
        <dbReference type="EMBL" id="GAA2029519.1"/>
    </source>
</evidence>
<evidence type="ECO:0000259" key="1">
    <source>
        <dbReference type="Pfam" id="PF12697"/>
    </source>
</evidence>
<reference evidence="3" key="1">
    <citation type="journal article" date="2019" name="Int. J. Syst. Evol. Microbiol.">
        <title>The Global Catalogue of Microorganisms (GCM) 10K type strain sequencing project: providing services to taxonomists for standard genome sequencing and annotation.</title>
        <authorList>
            <consortium name="The Broad Institute Genomics Platform"/>
            <consortium name="The Broad Institute Genome Sequencing Center for Infectious Disease"/>
            <person name="Wu L."/>
            <person name="Ma J."/>
        </authorList>
    </citation>
    <scope>NUCLEOTIDE SEQUENCE [LARGE SCALE GENOMIC DNA]</scope>
    <source>
        <strain evidence="3">JCM 16014</strain>
    </source>
</reference>
<dbReference type="PANTHER" id="PTHR37017">
    <property type="entry name" value="AB HYDROLASE-1 DOMAIN-CONTAINING PROTEIN-RELATED"/>
    <property type="match status" value="1"/>
</dbReference>
<dbReference type="SUPFAM" id="SSF53474">
    <property type="entry name" value="alpha/beta-Hydrolases"/>
    <property type="match status" value="1"/>
</dbReference>
<dbReference type="InterPro" id="IPR052897">
    <property type="entry name" value="Sec-Metab_Biosynth_Hydrolase"/>
</dbReference>
<dbReference type="EMBL" id="BAAAQN010000015">
    <property type="protein sequence ID" value="GAA2029519.1"/>
    <property type="molecule type" value="Genomic_DNA"/>
</dbReference>
<gene>
    <name evidence="2" type="ORF">GCM10009839_31340</name>
</gene>
<dbReference type="PANTHER" id="PTHR37017:SF11">
    <property type="entry name" value="ESTERASE_LIPASE_THIOESTERASE DOMAIN-CONTAINING PROTEIN"/>
    <property type="match status" value="1"/>
</dbReference>
<name>A0ABP5FNZ3_9ACTN</name>
<dbReference type="InterPro" id="IPR000073">
    <property type="entry name" value="AB_hydrolase_1"/>
</dbReference>
<dbReference type="InterPro" id="IPR029058">
    <property type="entry name" value="AB_hydrolase_fold"/>
</dbReference>
<dbReference type="RefSeq" id="WP_344666322.1">
    <property type="nucleotide sequence ID" value="NZ_BAAAQN010000015.1"/>
</dbReference>
<proteinExistence type="predicted"/>
<comment type="caution">
    <text evidence="2">The sequence shown here is derived from an EMBL/GenBank/DDBJ whole genome shotgun (WGS) entry which is preliminary data.</text>
</comment>
<organism evidence="2 3">
    <name type="scientific">Catenulispora yoronensis</name>
    <dbReference type="NCBI Taxonomy" id="450799"/>
    <lineage>
        <taxon>Bacteria</taxon>
        <taxon>Bacillati</taxon>
        <taxon>Actinomycetota</taxon>
        <taxon>Actinomycetes</taxon>
        <taxon>Catenulisporales</taxon>
        <taxon>Catenulisporaceae</taxon>
        <taxon>Catenulispora</taxon>
    </lineage>
</organism>
<feature type="domain" description="AB hydrolase-1" evidence="1">
    <location>
        <begin position="11"/>
        <end position="238"/>
    </location>
</feature>
<dbReference type="Proteomes" id="UP001500751">
    <property type="component" value="Unassembled WGS sequence"/>
</dbReference>
<accession>A0ABP5FNZ3</accession>
<dbReference type="Pfam" id="PF12697">
    <property type="entry name" value="Abhydrolase_6"/>
    <property type="match status" value="1"/>
</dbReference>
<protein>
    <recommendedName>
        <fullName evidence="1">AB hydrolase-1 domain-containing protein</fullName>
    </recommendedName>
</protein>
<keyword evidence="3" id="KW-1185">Reference proteome</keyword>